<name>A0A8S5LJ36_9CAUD</name>
<dbReference type="EMBL" id="BK015857">
    <property type="protein sequence ID" value="DAD69871.1"/>
    <property type="molecule type" value="Genomic_DNA"/>
</dbReference>
<accession>A0A8S5LJ36</accession>
<protein>
    <submittedName>
        <fullName evidence="1">Uncharacterized protein</fullName>
    </submittedName>
</protein>
<sequence length="29" mass="3140">MSSRCTLLPRCRSDALPIGWPAASSPLPR</sequence>
<proteinExistence type="predicted"/>
<reference evidence="1" key="1">
    <citation type="journal article" date="2021" name="Proc. Natl. Acad. Sci. U.S.A.">
        <title>A Catalog of Tens of Thousands of Viruses from Human Metagenomes Reveals Hidden Associations with Chronic Diseases.</title>
        <authorList>
            <person name="Tisza M.J."/>
            <person name="Buck C.B."/>
        </authorList>
    </citation>
    <scope>NUCLEOTIDE SEQUENCE</scope>
    <source>
        <strain evidence="1">CtGO42</strain>
    </source>
</reference>
<organism evidence="1">
    <name type="scientific">Siphoviridae sp. ctGO42</name>
    <dbReference type="NCBI Taxonomy" id="2827566"/>
    <lineage>
        <taxon>Viruses</taxon>
        <taxon>Duplodnaviria</taxon>
        <taxon>Heunggongvirae</taxon>
        <taxon>Uroviricota</taxon>
        <taxon>Caudoviricetes</taxon>
    </lineage>
</organism>
<evidence type="ECO:0000313" key="1">
    <source>
        <dbReference type="EMBL" id="DAD69871.1"/>
    </source>
</evidence>